<dbReference type="CDD" id="cd00156">
    <property type="entry name" value="REC"/>
    <property type="match status" value="1"/>
</dbReference>
<dbReference type="InterPro" id="IPR001789">
    <property type="entry name" value="Sig_transdc_resp-reg_receiver"/>
</dbReference>
<dbReference type="GO" id="GO:0000160">
    <property type="term" value="P:phosphorelay signal transduction system"/>
    <property type="evidence" value="ECO:0007669"/>
    <property type="project" value="InterPro"/>
</dbReference>
<dbReference type="PROSITE" id="PS50110">
    <property type="entry name" value="RESPONSE_REGULATORY"/>
    <property type="match status" value="1"/>
</dbReference>
<dbReference type="EMBL" id="PVTR01000011">
    <property type="protein sequence ID" value="PRY85690.1"/>
    <property type="molecule type" value="Genomic_DNA"/>
</dbReference>
<dbReference type="SMART" id="SM00448">
    <property type="entry name" value="REC"/>
    <property type="match status" value="1"/>
</dbReference>
<dbReference type="PANTHER" id="PTHR44591:SF3">
    <property type="entry name" value="RESPONSE REGULATORY DOMAIN-CONTAINING PROTEIN"/>
    <property type="match status" value="1"/>
</dbReference>
<comment type="caution">
    <text evidence="4">The sequence shown here is derived from an EMBL/GenBank/DDBJ whole genome shotgun (WGS) entry which is preliminary data.</text>
</comment>
<dbReference type="AlphaFoldDB" id="A0A2T0WG50"/>
<evidence type="ECO:0000256" key="2">
    <source>
        <dbReference type="PROSITE-ProRule" id="PRU00169"/>
    </source>
</evidence>
<dbReference type="PANTHER" id="PTHR44591">
    <property type="entry name" value="STRESS RESPONSE REGULATOR PROTEIN 1"/>
    <property type="match status" value="1"/>
</dbReference>
<sequence>MPLIKMPFKPLARKILMFNFRNQAHNMDTNKILIVEDDVVFCKLLTRFLTKNDFQVLDAQAGKEALQLIETNSFDLAILDYRLPDMNGIDILKKLKAKENSTKVILMTRYGDEGIANKAVEEGADAFVSKPINPTELLEVIKGL</sequence>
<dbReference type="SUPFAM" id="SSF52172">
    <property type="entry name" value="CheY-like"/>
    <property type="match status" value="1"/>
</dbReference>
<dbReference type="Proteomes" id="UP000238157">
    <property type="component" value="Unassembled WGS sequence"/>
</dbReference>
<evidence type="ECO:0000313" key="4">
    <source>
        <dbReference type="EMBL" id="PRY85690.1"/>
    </source>
</evidence>
<proteinExistence type="predicted"/>
<protein>
    <submittedName>
        <fullName evidence="4">Response regulator receiver domain-containing protein</fullName>
    </submittedName>
</protein>
<dbReference type="Pfam" id="PF00072">
    <property type="entry name" value="Response_reg"/>
    <property type="match status" value="1"/>
</dbReference>
<name>A0A2T0WG50_9BACT</name>
<organism evidence="4 5">
    <name type="scientific">Mongoliibacter ruber</name>
    <dbReference type="NCBI Taxonomy" id="1750599"/>
    <lineage>
        <taxon>Bacteria</taxon>
        <taxon>Pseudomonadati</taxon>
        <taxon>Bacteroidota</taxon>
        <taxon>Cytophagia</taxon>
        <taxon>Cytophagales</taxon>
        <taxon>Cyclobacteriaceae</taxon>
        <taxon>Mongoliibacter</taxon>
    </lineage>
</organism>
<evidence type="ECO:0000313" key="5">
    <source>
        <dbReference type="Proteomes" id="UP000238157"/>
    </source>
</evidence>
<dbReference type="Gene3D" id="3.40.50.2300">
    <property type="match status" value="1"/>
</dbReference>
<dbReference type="InterPro" id="IPR050595">
    <property type="entry name" value="Bact_response_regulator"/>
</dbReference>
<feature type="modified residue" description="4-aspartylphosphate" evidence="2">
    <location>
        <position position="80"/>
    </location>
</feature>
<reference evidence="4 5" key="1">
    <citation type="submission" date="2018-03" db="EMBL/GenBank/DDBJ databases">
        <title>Genomic Encyclopedia of Archaeal and Bacterial Type Strains, Phase II (KMG-II): from individual species to whole genera.</title>
        <authorList>
            <person name="Goeker M."/>
        </authorList>
    </citation>
    <scope>NUCLEOTIDE SEQUENCE [LARGE SCALE GENOMIC DNA]</scope>
    <source>
        <strain evidence="4 5">DSM 27929</strain>
    </source>
</reference>
<keyword evidence="5" id="KW-1185">Reference proteome</keyword>
<keyword evidence="1 2" id="KW-0597">Phosphoprotein</keyword>
<evidence type="ECO:0000256" key="1">
    <source>
        <dbReference type="ARBA" id="ARBA00022553"/>
    </source>
</evidence>
<feature type="domain" description="Response regulatory" evidence="3">
    <location>
        <begin position="31"/>
        <end position="144"/>
    </location>
</feature>
<accession>A0A2T0WG50</accession>
<dbReference type="InterPro" id="IPR011006">
    <property type="entry name" value="CheY-like_superfamily"/>
</dbReference>
<evidence type="ECO:0000259" key="3">
    <source>
        <dbReference type="PROSITE" id="PS50110"/>
    </source>
</evidence>
<gene>
    <name evidence="4" type="ORF">CLW00_11132</name>
</gene>